<evidence type="ECO:0000313" key="7">
    <source>
        <dbReference type="Proteomes" id="UP000765507"/>
    </source>
</evidence>
<keyword evidence="7" id="KW-1185">Reference proteome</keyword>
<feature type="domain" description="Sushi" evidence="5">
    <location>
        <begin position="355"/>
        <end position="413"/>
    </location>
</feature>
<dbReference type="FunFam" id="2.10.70.10:FF:000026">
    <property type="entry name" value="Complement inhibitory factor H"/>
    <property type="match status" value="1"/>
</dbReference>
<feature type="disulfide bond" evidence="4">
    <location>
        <begin position="357"/>
        <end position="400"/>
    </location>
</feature>
<feature type="domain" description="Sushi" evidence="5">
    <location>
        <begin position="286"/>
        <end position="354"/>
    </location>
</feature>
<proteinExistence type="predicted"/>
<feature type="disulfide bond" evidence="4">
    <location>
        <begin position="418"/>
        <end position="461"/>
    </location>
</feature>
<comment type="caution">
    <text evidence="6">The sequence shown here is derived from an EMBL/GenBank/DDBJ whole genome shotgun (WGS) entry which is preliminary data.</text>
</comment>
<dbReference type="InterPro" id="IPR051503">
    <property type="entry name" value="ComplSys_Reg/VirEntry_Med"/>
</dbReference>
<evidence type="ECO:0000256" key="1">
    <source>
        <dbReference type="ARBA" id="ARBA00022659"/>
    </source>
</evidence>
<sequence length="542" mass="61363">ETKNRFDLNEKATYRCQIGYTTPEGNETGEIQCLEEGWSPFPECIKTCRMPAFEHIHFYTSKMVFLPEDILEYECADGYQTVNKISRGHTICSINGWTPEPQCFAIECEMPMLPHGEVFLKKDKYLNGDVVTFSCTKRYTRIGPDSAQCYYFGWSPAPPTCKVEIKACGPPPSITNGNIISELHEKYQHADSVEYDCSLRFKMIGSKNIECVDGEWSSSPFCIENKRKCPSPPQLPGASKITEKRSYETGEKIAFTCLENFKLHGVKEIMCEDGKWQSPPHCIEEKSCLQPHPIENGEILRLENQSLRMEKPGPVTYPNGATLKYSCNAGFTIRGPSEITCNMEKWTSPPACIEMPCRDAPDVPHAQAEGSINTNYEPGETVRYQCHPGFIPVGSQEVTCKRGKWTQLPECQEAGGKCGPPPRIDNGDIVSFPLKQYVLNSTVEYKCKRLHILEGPQSVRCDSGQWTDPPVCLEPCTVTPEDMERNKIQLRRPYEKKFYVLSGVFVQFMCKWGYKLDPTSSGLRVQCLAGKLEYPKCKQRNK</sequence>
<dbReference type="Proteomes" id="UP000765507">
    <property type="component" value="Unassembled WGS sequence"/>
</dbReference>
<dbReference type="CDD" id="cd00033">
    <property type="entry name" value="CCP"/>
    <property type="match status" value="6"/>
</dbReference>
<dbReference type="Pfam" id="PF00084">
    <property type="entry name" value="Sushi"/>
    <property type="match status" value="8"/>
</dbReference>
<dbReference type="SUPFAM" id="SSF57535">
    <property type="entry name" value="Complement control module/SCR domain"/>
    <property type="match status" value="9"/>
</dbReference>
<feature type="domain" description="Sushi" evidence="5">
    <location>
        <begin position="416"/>
        <end position="474"/>
    </location>
</feature>
<feature type="non-terminal residue" evidence="6">
    <location>
        <position position="1"/>
    </location>
</feature>
<protein>
    <submittedName>
        <fullName evidence="6">Complement factor H related 5</fullName>
    </submittedName>
</protein>
<keyword evidence="2" id="KW-0732">Signal</keyword>
<dbReference type="InterPro" id="IPR035976">
    <property type="entry name" value="Sushi/SCR/CCP_sf"/>
</dbReference>
<organism evidence="6 7">
    <name type="scientific">Chelydra serpentina</name>
    <name type="common">Snapping turtle</name>
    <name type="synonym">Testudo serpentina</name>
    <dbReference type="NCBI Taxonomy" id="8475"/>
    <lineage>
        <taxon>Eukaryota</taxon>
        <taxon>Metazoa</taxon>
        <taxon>Chordata</taxon>
        <taxon>Craniata</taxon>
        <taxon>Vertebrata</taxon>
        <taxon>Euteleostomi</taxon>
        <taxon>Archelosauria</taxon>
        <taxon>Testudinata</taxon>
        <taxon>Testudines</taxon>
        <taxon>Cryptodira</taxon>
        <taxon>Durocryptodira</taxon>
        <taxon>Americhelydia</taxon>
        <taxon>Chelydroidea</taxon>
        <taxon>Chelydridae</taxon>
        <taxon>Chelydra</taxon>
    </lineage>
</organism>
<feature type="domain" description="Sushi" evidence="5">
    <location>
        <begin position="106"/>
        <end position="163"/>
    </location>
</feature>
<evidence type="ECO:0000256" key="2">
    <source>
        <dbReference type="ARBA" id="ARBA00022729"/>
    </source>
</evidence>
<accession>A0A8T1SYR6</accession>
<dbReference type="InterPro" id="IPR000436">
    <property type="entry name" value="Sushi_SCR_CCP_dom"/>
</dbReference>
<keyword evidence="1 4" id="KW-0768">Sushi</keyword>
<dbReference type="SMART" id="SM00032">
    <property type="entry name" value="CCP"/>
    <property type="match status" value="9"/>
</dbReference>
<dbReference type="AlphaFoldDB" id="A0A8T1SYR6"/>
<evidence type="ECO:0000256" key="3">
    <source>
        <dbReference type="ARBA" id="ARBA00023157"/>
    </source>
</evidence>
<feature type="domain" description="Sushi" evidence="5">
    <location>
        <begin position="166"/>
        <end position="224"/>
    </location>
</feature>
<reference evidence="6 7" key="1">
    <citation type="journal article" date="2020" name="G3 (Bethesda)">
        <title>Draft Genome of the Common Snapping Turtle, Chelydra serpentina, a Model for Phenotypic Plasticity in Reptiles.</title>
        <authorList>
            <person name="Das D."/>
            <person name="Singh S.K."/>
            <person name="Bierstedt J."/>
            <person name="Erickson A."/>
            <person name="Galli G.L.J."/>
            <person name="Crossley D.A. 2nd"/>
            <person name="Rhen T."/>
        </authorList>
    </citation>
    <scope>NUCLEOTIDE SEQUENCE [LARGE SCALE GENOMIC DNA]</scope>
    <source>
        <strain evidence="6">KW</strain>
    </source>
</reference>
<name>A0A8T1SYR6_CHESE</name>
<dbReference type="PANTHER" id="PTHR45785:SF7">
    <property type="entry name" value="COMPLEMENT FACTOR H"/>
    <property type="match status" value="1"/>
</dbReference>
<comment type="caution">
    <text evidence="4">Lacks conserved residue(s) required for the propagation of feature annotation.</text>
</comment>
<feature type="domain" description="Sushi" evidence="5">
    <location>
        <begin position="227"/>
        <end position="284"/>
    </location>
</feature>
<dbReference type="OrthoDB" id="10051774at2759"/>
<dbReference type="FunFam" id="2.10.70.10:FF:000060">
    <property type="entry name" value="Complement inhibitory factor H"/>
    <property type="match status" value="1"/>
</dbReference>
<evidence type="ECO:0000259" key="5">
    <source>
        <dbReference type="PROSITE" id="PS50923"/>
    </source>
</evidence>
<evidence type="ECO:0000256" key="4">
    <source>
        <dbReference type="PROSITE-ProRule" id="PRU00302"/>
    </source>
</evidence>
<gene>
    <name evidence="6" type="primary">CFHR5</name>
    <name evidence="6" type="ORF">G0U57_018455</name>
</gene>
<feature type="domain" description="Sushi" evidence="5">
    <location>
        <begin position="1"/>
        <end position="46"/>
    </location>
</feature>
<dbReference type="GO" id="GO:0006956">
    <property type="term" value="P:complement activation"/>
    <property type="evidence" value="ECO:0007669"/>
    <property type="project" value="TreeGrafter"/>
</dbReference>
<feature type="disulfide bond" evidence="4">
    <location>
        <begin position="168"/>
        <end position="211"/>
    </location>
</feature>
<dbReference type="PANTHER" id="PTHR45785">
    <property type="entry name" value="COMPLEMENT FACTOR H-RELATED"/>
    <property type="match status" value="1"/>
</dbReference>
<dbReference type="GO" id="GO:0005615">
    <property type="term" value="C:extracellular space"/>
    <property type="evidence" value="ECO:0007669"/>
    <property type="project" value="TreeGrafter"/>
</dbReference>
<dbReference type="GO" id="GO:0001851">
    <property type="term" value="F:complement component C3b binding"/>
    <property type="evidence" value="ECO:0007669"/>
    <property type="project" value="TreeGrafter"/>
</dbReference>
<keyword evidence="3 4" id="KW-1015">Disulfide bond</keyword>
<dbReference type="PROSITE" id="PS50923">
    <property type="entry name" value="SUSHI"/>
    <property type="match status" value="7"/>
</dbReference>
<evidence type="ECO:0000313" key="6">
    <source>
        <dbReference type="EMBL" id="KAG6933760.1"/>
    </source>
</evidence>
<dbReference type="EMBL" id="JAHGAV010000067">
    <property type="protein sequence ID" value="KAG6933760.1"/>
    <property type="molecule type" value="Genomic_DNA"/>
</dbReference>
<dbReference type="Gene3D" id="2.10.70.10">
    <property type="entry name" value="Complement Module, domain 1"/>
    <property type="match status" value="9"/>
</dbReference>